<proteinExistence type="predicted"/>
<feature type="non-terminal residue" evidence="1">
    <location>
        <position position="114"/>
    </location>
</feature>
<sequence>MMKFPTPKGVATLVTRTVIIAECRRLEKKQMIKESAGKKEKGSTQVSIKDNVGVFAWEPSDMTGVPHQVIEHMLNVNPSLDRVCQKQRMFTMEKSGVVANEVAELVKAGIVRPV</sequence>
<evidence type="ECO:0008006" key="2">
    <source>
        <dbReference type="Google" id="ProtNLM"/>
    </source>
</evidence>
<reference evidence="1" key="1">
    <citation type="journal article" date="2019" name="Sci. Rep.">
        <title>Draft genome of Tanacetum cinerariifolium, the natural source of mosquito coil.</title>
        <authorList>
            <person name="Yamashiro T."/>
            <person name="Shiraishi A."/>
            <person name="Satake H."/>
            <person name="Nakayama K."/>
        </authorList>
    </citation>
    <scope>NUCLEOTIDE SEQUENCE</scope>
</reference>
<comment type="caution">
    <text evidence="1">The sequence shown here is derived from an EMBL/GenBank/DDBJ whole genome shotgun (WGS) entry which is preliminary data.</text>
</comment>
<gene>
    <name evidence="1" type="ORF">Tci_849386</name>
</gene>
<dbReference type="EMBL" id="BKCJ011060934">
    <property type="protein sequence ID" value="GFC77416.1"/>
    <property type="molecule type" value="Genomic_DNA"/>
</dbReference>
<name>A0A699QW84_TANCI</name>
<protein>
    <recommendedName>
        <fullName evidence="2">Reverse transcriptase domain-containing protein</fullName>
    </recommendedName>
</protein>
<accession>A0A699QW84</accession>
<dbReference type="AlphaFoldDB" id="A0A699QW84"/>
<evidence type="ECO:0000313" key="1">
    <source>
        <dbReference type="EMBL" id="GFC77416.1"/>
    </source>
</evidence>
<organism evidence="1">
    <name type="scientific">Tanacetum cinerariifolium</name>
    <name type="common">Dalmatian daisy</name>
    <name type="synonym">Chrysanthemum cinerariifolium</name>
    <dbReference type="NCBI Taxonomy" id="118510"/>
    <lineage>
        <taxon>Eukaryota</taxon>
        <taxon>Viridiplantae</taxon>
        <taxon>Streptophyta</taxon>
        <taxon>Embryophyta</taxon>
        <taxon>Tracheophyta</taxon>
        <taxon>Spermatophyta</taxon>
        <taxon>Magnoliopsida</taxon>
        <taxon>eudicotyledons</taxon>
        <taxon>Gunneridae</taxon>
        <taxon>Pentapetalae</taxon>
        <taxon>asterids</taxon>
        <taxon>campanulids</taxon>
        <taxon>Asterales</taxon>
        <taxon>Asteraceae</taxon>
        <taxon>Asteroideae</taxon>
        <taxon>Anthemideae</taxon>
        <taxon>Anthemidinae</taxon>
        <taxon>Tanacetum</taxon>
    </lineage>
</organism>